<evidence type="ECO:0000313" key="1">
    <source>
        <dbReference type="EMBL" id="GEU30877.1"/>
    </source>
</evidence>
<reference evidence="1" key="1">
    <citation type="journal article" date="2019" name="Sci. Rep.">
        <title>Draft genome of Tanacetum cinerariifolium, the natural source of mosquito coil.</title>
        <authorList>
            <person name="Yamashiro T."/>
            <person name="Shiraishi A."/>
            <person name="Satake H."/>
            <person name="Nakayama K."/>
        </authorList>
    </citation>
    <scope>NUCLEOTIDE SEQUENCE</scope>
</reference>
<keyword evidence="1" id="KW-0378">Hydrolase</keyword>
<gene>
    <name evidence="1" type="ORF">Tci_002855</name>
</gene>
<keyword evidence="1" id="KW-0067">ATP-binding</keyword>
<keyword evidence="1" id="KW-0547">Nucleotide-binding</keyword>
<name>A0A6L2J317_TANCI</name>
<organism evidence="1">
    <name type="scientific">Tanacetum cinerariifolium</name>
    <name type="common">Dalmatian daisy</name>
    <name type="synonym">Chrysanthemum cinerariifolium</name>
    <dbReference type="NCBI Taxonomy" id="118510"/>
    <lineage>
        <taxon>Eukaryota</taxon>
        <taxon>Viridiplantae</taxon>
        <taxon>Streptophyta</taxon>
        <taxon>Embryophyta</taxon>
        <taxon>Tracheophyta</taxon>
        <taxon>Spermatophyta</taxon>
        <taxon>Magnoliopsida</taxon>
        <taxon>eudicotyledons</taxon>
        <taxon>Gunneridae</taxon>
        <taxon>Pentapetalae</taxon>
        <taxon>asterids</taxon>
        <taxon>campanulids</taxon>
        <taxon>Asterales</taxon>
        <taxon>Asteraceae</taxon>
        <taxon>Asteroideae</taxon>
        <taxon>Anthemideae</taxon>
        <taxon>Anthemidinae</taxon>
        <taxon>Tanacetum</taxon>
    </lineage>
</organism>
<dbReference type="EMBL" id="BKCJ010000197">
    <property type="protein sequence ID" value="GEU30877.1"/>
    <property type="molecule type" value="Genomic_DNA"/>
</dbReference>
<comment type="caution">
    <text evidence="1">The sequence shown here is derived from an EMBL/GenBank/DDBJ whole genome shotgun (WGS) entry which is preliminary data.</text>
</comment>
<protein>
    <submittedName>
        <fullName evidence="1">Helicase and polymerase-containing protein TEBICHI</fullName>
    </submittedName>
</protein>
<accession>A0A6L2J317</accession>
<sequence>MLAEKETQRRIQFGVAKKIKNGSRKIVLEKAEEARDVGFSAFKALGVATKKAKMFIPPSTDVDVYVDWRATDVALGSSDVIPCNHLDSS</sequence>
<dbReference type="GO" id="GO:0004386">
    <property type="term" value="F:helicase activity"/>
    <property type="evidence" value="ECO:0007669"/>
    <property type="project" value="UniProtKB-KW"/>
</dbReference>
<keyword evidence="1" id="KW-0347">Helicase</keyword>
<proteinExistence type="predicted"/>
<dbReference type="AlphaFoldDB" id="A0A6L2J317"/>